<evidence type="ECO:0000256" key="4">
    <source>
        <dbReference type="SAM" id="MobiDB-lite"/>
    </source>
</evidence>
<sequence length="452" mass="50686">MTFEYDEPTLMPRSCSSPLKWFLGLLVFATTAAGGAECFGQDSDLGTDKSSTSSEPDDKAVEPVIVSGKTEQDILGSLPPDVLAAGEKAKAEFQELKQKLSATLLEMRKTYIRYQNDEVRNPVARDRYRQTRNDARDLMNQMFESGLDVIRQMPDQEVLQYVLTIIEHRLKHGFYDLSSMEAGARLIDGGFRNPFLFPATMRAAIVGGDFTLARKLSEALDVEKLEEPDQKLIFYMDELEKQFKSDQEIQAKDDVKNNNPRAKMFTTRGEVTIELFINQAPSTVANFIQLAEKGYFDGLDFYQVIDDLLALTGDESGTGEGHTGKFLVDEHDRPDSRYGLYGSLVMAKHPLPGGDFVPNSASAQFAILLLPVGSVSEKQTVFGRVIKGMDVISELRRVDPSKKKEKTQIVLPPDRVMSIEMIRRPEELPEVKYFDPRQATPEMMAPMMPPAN</sequence>
<keyword evidence="7" id="KW-1185">Reference proteome</keyword>
<dbReference type="CDD" id="cd00317">
    <property type="entry name" value="cyclophilin"/>
    <property type="match status" value="1"/>
</dbReference>
<evidence type="ECO:0000259" key="5">
    <source>
        <dbReference type="PROSITE" id="PS50072"/>
    </source>
</evidence>
<dbReference type="Pfam" id="PF00160">
    <property type="entry name" value="Pro_isomerase"/>
    <property type="match status" value="1"/>
</dbReference>
<gene>
    <name evidence="6" type="primary">ppiB_2</name>
    <name evidence="6" type="ORF">K239x_47990</name>
</gene>
<organism evidence="6 7">
    <name type="scientific">Stieleria marina</name>
    <dbReference type="NCBI Taxonomy" id="1930275"/>
    <lineage>
        <taxon>Bacteria</taxon>
        <taxon>Pseudomonadati</taxon>
        <taxon>Planctomycetota</taxon>
        <taxon>Planctomycetia</taxon>
        <taxon>Pirellulales</taxon>
        <taxon>Pirellulaceae</taxon>
        <taxon>Stieleria</taxon>
    </lineage>
</organism>
<keyword evidence="2" id="KW-0697">Rotamase</keyword>
<reference evidence="6 7" key="1">
    <citation type="submission" date="2019-02" db="EMBL/GenBank/DDBJ databases">
        <title>Deep-cultivation of Planctomycetes and their phenomic and genomic characterization uncovers novel biology.</title>
        <authorList>
            <person name="Wiegand S."/>
            <person name="Jogler M."/>
            <person name="Boedeker C."/>
            <person name="Pinto D."/>
            <person name="Vollmers J."/>
            <person name="Rivas-Marin E."/>
            <person name="Kohn T."/>
            <person name="Peeters S.H."/>
            <person name="Heuer A."/>
            <person name="Rast P."/>
            <person name="Oberbeckmann S."/>
            <person name="Bunk B."/>
            <person name="Jeske O."/>
            <person name="Meyerdierks A."/>
            <person name="Storesund J.E."/>
            <person name="Kallscheuer N."/>
            <person name="Luecker S."/>
            <person name="Lage O.M."/>
            <person name="Pohl T."/>
            <person name="Merkel B.J."/>
            <person name="Hornburger P."/>
            <person name="Mueller R.-W."/>
            <person name="Bruemmer F."/>
            <person name="Labrenz M."/>
            <person name="Spormann A.M."/>
            <person name="Op den Camp H."/>
            <person name="Overmann J."/>
            <person name="Amann R."/>
            <person name="Jetten M.S.M."/>
            <person name="Mascher T."/>
            <person name="Medema M.H."/>
            <person name="Devos D.P."/>
            <person name="Kaster A.-K."/>
            <person name="Ovreas L."/>
            <person name="Rohde M."/>
            <person name="Galperin M.Y."/>
            <person name="Jogler C."/>
        </authorList>
    </citation>
    <scope>NUCLEOTIDE SEQUENCE [LARGE SCALE GENOMIC DNA]</scope>
    <source>
        <strain evidence="6 7">K23_9</strain>
    </source>
</reference>
<dbReference type="AlphaFoldDB" id="A0A517P081"/>
<dbReference type="PANTHER" id="PTHR45625">
    <property type="entry name" value="PEPTIDYL-PROLYL CIS-TRANS ISOMERASE-RELATED"/>
    <property type="match status" value="1"/>
</dbReference>
<evidence type="ECO:0000256" key="2">
    <source>
        <dbReference type="ARBA" id="ARBA00023110"/>
    </source>
</evidence>
<proteinExistence type="predicted"/>
<keyword evidence="3 6" id="KW-0413">Isomerase</keyword>
<evidence type="ECO:0000313" key="7">
    <source>
        <dbReference type="Proteomes" id="UP000319817"/>
    </source>
</evidence>
<dbReference type="PRINTS" id="PR00153">
    <property type="entry name" value="CSAPPISMRASE"/>
</dbReference>
<dbReference type="InterPro" id="IPR044666">
    <property type="entry name" value="Cyclophilin_A-like"/>
</dbReference>
<dbReference type="Gene3D" id="2.40.100.10">
    <property type="entry name" value="Cyclophilin-like"/>
    <property type="match status" value="1"/>
</dbReference>
<feature type="region of interest" description="Disordered" evidence="4">
    <location>
        <begin position="39"/>
        <end position="61"/>
    </location>
</feature>
<name>A0A517P081_9BACT</name>
<dbReference type="GO" id="GO:0003755">
    <property type="term" value="F:peptidyl-prolyl cis-trans isomerase activity"/>
    <property type="evidence" value="ECO:0007669"/>
    <property type="project" value="UniProtKB-KW"/>
</dbReference>
<dbReference type="InterPro" id="IPR002130">
    <property type="entry name" value="Cyclophilin-type_PPIase_dom"/>
</dbReference>
<evidence type="ECO:0000313" key="6">
    <source>
        <dbReference type="EMBL" id="QDT12787.1"/>
    </source>
</evidence>
<protein>
    <recommendedName>
        <fullName evidence="1">peptidylprolyl isomerase</fullName>
        <ecNumber evidence="1">5.2.1.8</ecNumber>
    </recommendedName>
</protein>
<dbReference type="EMBL" id="CP036526">
    <property type="protein sequence ID" value="QDT12787.1"/>
    <property type="molecule type" value="Genomic_DNA"/>
</dbReference>
<dbReference type="Proteomes" id="UP000319817">
    <property type="component" value="Chromosome"/>
</dbReference>
<dbReference type="PANTHER" id="PTHR45625:SF4">
    <property type="entry name" value="PEPTIDYLPROLYL ISOMERASE DOMAIN AND WD REPEAT-CONTAINING PROTEIN 1"/>
    <property type="match status" value="1"/>
</dbReference>
<feature type="domain" description="PPIase cyclophilin-type" evidence="5">
    <location>
        <begin position="269"/>
        <end position="424"/>
    </location>
</feature>
<dbReference type="EC" id="5.2.1.8" evidence="1"/>
<evidence type="ECO:0000256" key="3">
    <source>
        <dbReference type="ARBA" id="ARBA00023235"/>
    </source>
</evidence>
<dbReference type="OrthoDB" id="270889at2"/>
<dbReference type="PROSITE" id="PS50072">
    <property type="entry name" value="CSA_PPIASE_2"/>
    <property type="match status" value="1"/>
</dbReference>
<dbReference type="SUPFAM" id="SSF50891">
    <property type="entry name" value="Cyclophilin-like"/>
    <property type="match status" value="1"/>
</dbReference>
<accession>A0A517P081</accession>
<dbReference type="InterPro" id="IPR029000">
    <property type="entry name" value="Cyclophilin-like_dom_sf"/>
</dbReference>
<evidence type="ECO:0000256" key="1">
    <source>
        <dbReference type="ARBA" id="ARBA00013194"/>
    </source>
</evidence>